<dbReference type="Proteomes" id="UP000704738">
    <property type="component" value="Unassembled WGS sequence"/>
</dbReference>
<dbReference type="AlphaFoldDB" id="A0ABD6N7N1"/>
<sequence length="90" mass="9769">MRGFCRFARRRRQRGCCAASARRSGVCPGWNRPWWLLGKSEAIKDSVGNGCEVACAGLFAGKPAPTGQSRPLRPVSYLCGRAREEASAVV</sequence>
<evidence type="ECO:0008006" key="3">
    <source>
        <dbReference type="Google" id="ProtNLM"/>
    </source>
</evidence>
<protein>
    <recommendedName>
        <fullName evidence="3">Diguanylate cyclase</fullName>
    </recommendedName>
</protein>
<evidence type="ECO:0000313" key="2">
    <source>
        <dbReference type="Proteomes" id="UP000704738"/>
    </source>
</evidence>
<comment type="caution">
    <text evidence="1">The sequence shown here is derived from an EMBL/GenBank/DDBJ whole genome shotgun (WGS) entry which is preliminary data.</text>
</comment>
<proteinExistence type="predicted"/>
<organism evidence="1 2">
    <name type="scientific">Pseudomonas hunanensis</name>
    <dbReference type="NCBI Taxonomy" id="1247546"/>
    <lineage>
        <taxon>Bacteria</taxon>
        <taxon>Pseudomonadati</taxon>
        <taxon>Pseudomonadota</taxon>
        <taxon>Gammaproteobacteria</taxon>
        <taxon>Pseudomonadales</taxon>
        <taxon>Pseudomonadaceae</taxon>
        <taxon>Pseudomonas</taxon>
    </lineage>
</organism>
<name>A0ABD6N7N1_9PSED</name>
<accession>A0ABD6N7N1</accession>
<evidence type="ECO:0000313" key="1">
    <source>
        <dbReference type="EMBL" id="NWL48598.1"/>
    </source>
</evidence>
<gene>
    <name evidence="1" type="ORF">DM819_22715</name>
</gene>
<reference evidence="1 2" key="1">
    <citation type="submission" date="2018-06" db="EMBL/GenBank/DDBJ databases">
        <title>Bacteria isolated from soil of Wuhan.</title>
        <authorList>
            <person name="Xiang W."/>
            <person name="Huang C."/>
        </authorList>
    </citation>
    <scope>NUCLEOTIDE SEQUENCE [LARGE SCALE GENOMIC DNA]</scope>
    <source>
        <strain evidence="2">xwS4</strain>
    </source>
</reference>
<dbReference type="EMBL" id="QJRE01000115">
    <property type="protein sequence ID" value="NWL48598.1"/>
    <property type="molecule type" value="Genomic_DNA"/>
</dbReference>